<protein>
    <recommendedName>
        <fullName evidence="2">RBR-type E3 ubiquitin transferase</fullName>
        <ecNumber evidence="2">2.3.2.31</ecNumber>
    </recommendedName>
</protein>
<comment type="caution">
    <text evidence="14">The sequence shown here is derived from an EMBL/GenBank/DDBJ whole genome shotgun (WGS) entry which is preliminary data.</text>
</comment>
<dbReference type="InterPro" id="IPR002867">
    <property type="entry name" value="IBR_dom"/>
</dbReference>
<dbReference type="GO" id="GO:0061630">
    <property type="term" value="F:ubiquitin protein ligase activity"/>
    <property type="evidence" value="ECO:0007669"/>
    <property type="project" value="UniProtKB-EC"/>
</dbReference>
<dbReference type="EMBL" id="JABCIY010000205">
    <property type="protein sequence ID" value="KAF7188696.1"/>
    <property type="molecule type" value="Genomic_DNA"/>
</dbReference>
<dbReference type="InterPro" id="IPR013083">
    <property type="entry name" value="Znf_RING/FYVE/PHD"/>
</dbReference>
<keyword evidence="15" id="KW-1185">Reference proteome</keyword>
<dbReference type="PROSITE" id="PS51873">
    <property type="entry name" value="TRIAD"/>
    <property type="match status" value="1"/>
</dbReference>
<evidence type="ECO:0000256" key="6">
    <source>
        <dbReference type="ARBA" id="ARBA00022771"/>
    </source>
</evidence>
<dbReference type="Pfam" id="PF22191">
    <property type="entry name" value="IBR_1"/>
    <property type="match status" value="1"/>
</dbReference>
<dbReference type="GO" id="GO:0016567">
    <property type="term" value="P:protein ubiquitination"/>
    <property type="evidence" value="ECO:0007669"/>
    <property type="project" value="InterPro"/>
</dbReference>
<reference evidence="14" key="1">
    <citation type="submission" date="2020-04" db="EMBL/GenBank/DDBJ databases">
        <title>Draft genome resource of the tomato pathogen Pseudocercospora fuligena.</title>
        <authorList>
            <person name="Zaccaron A."/>
        </authorList>
    </citation>
    <scope>NUCLEOTIDE SEQUENCE</scope>
    <source>
        <strain evidence="14">PF001</strain>
    </source>
</reference>
<dbReference type="Gene3D" id="1.20.120.1750">
    <property type="match status" value="1"/>
</dbReference>
<feature type="domain" description="RING-type" evidence="13">
    <location>
        <begin position="382"/>
        <end position="606"/>
    </location>
</feature>
<dbReference type="PANTHER" id="PTHR11685">
    <property type="entry name" value="RBR FAMILY RING FINGER AND IBR DOMAIN-CONTAINING"/>
    <property type="match status" value="1"/>
</dbReference>
<dbReference type="Proteomes" id="UP000660729">
    <property type="component" value="Unassembled WGS sequence"/>
</dbReference>
<evidence type="ECO:0000256" key="1">
    <source>
        <dbReference type="ARBA" id="ARBA00001798"/>
    </source>
</evidence>
<feature type="domain" description="RING-type" evidence="12">
    <location>
        <begin position="386"/>
        <end position="439"/>
    </location>
</feature>
<feature type="coiled-coil region" evidence="10">
    <location>
        <begin position="305"/>
        <end position="377"/>
    </location>
</feature>
<evidence type="ECO:0000259" key="13">
    <source>
        <dbReference type="PROSITE" id="PS51873"/>
    </source>
</evidence>
<keyword evidence="7" id="KW-0833">Ubl conjugation pathway</keyword>
<evidence type="ECO:0000256" key="3">
    <source>
        <dbReference type="ARBA" id="ARBA00022679"/>
    </source>
</evidence>
<evidence type="ECO:0000256" key="4">
    <source>
        <dbReference type="ARBA" id="ARBA00022723"/>
    </source>
</evidence>
<evidence type="ECO:0000256" key="11">
    <source>
        <dbReference type="SAM" id="MobiDB-lite"/>
    </source>
</evidence>
<feature type="compositionally biased region" description="Basic and acidic residues" evidence="11">
    <location>
        <begin position="169"/>
        <end position="179"/>
    </location>
</feature>
<evidence type="ECO:0000259" key="12">
    <source>
        <dbReference type="PROSITE" id="PS50089"/>
    </source>
</evidence>
<gene>
    <name evidence="14" type="ORF">HII31_09948</name>
</gene>
<dbReference type="InterPro" id="IPR031127">
    <property type="entry name" value="E3_UB_ligase_RBR"/>
</dbReference>
<evidence type="ECO:0000256" key="9">
    <source>
        <dbReference type="PROSITE-ProRule" id="PRU00175"/>
    </source>
</evidence>
<accession>A0A8H6RCQ3</accession>
<evidence type="ECO:0000256" key="2">
    <source>
        <dbReference type="ARBA" id="ARBA00012251"/>
    </source>
</evidence>
<dbReference type="OrthoDB" id="1431934at2759"/>
<dbReference type="PROSITE" id="PS50089">
    <property type="entry name" value="ZF_RING_2"/>
    <property type="match status" value="1"/>
</dbReference>
<keyword evidence="10" id="KW-0175">Coiled coil</keyword>
<dbReference type="Pfam" id="PF01485">
    <property type="entry name" value="IBR"/>
    <property type="match status" value="1"/>
</dbReference>
<evidence type="ECO:0000256" key="7">
    <source>
        <dbReference type="ARBA" id="ARBA00022786"/>
    </source>
</evidence>
<dbReference type="CDD" id="cd20335">
    <property type="entry name" value="BRcat_RBR"/>
    <property type="match status" value="1"/>
</dbReference>
<dbReference type="InterPro" id="IPR044066">
    <property type="entry name" value="TRIAD_supradom"/>
</dbReference>
<evidence type="ECO:0000256" key="5">
    <source>
        <dbReference type="ARBA" id="ARBA00022737"/>
    </source>
</evidence>
<dbReference type="CDD" id="cd20336">
    <property type="entry name" value="Rcat_RBR"/>
    <property type="match status" value="1"/>
</dbReference>
<dbReference type="SUPFAM" id="SSF57850">
    <property type="entry name" value="RING/U-box"/>
    <property type="match status" value="3"/>
</dbReference>
<evidence type="ECO:0000256" key="8">
    <source>
        <dbReference type="ARBA" id="ARBA00022833"/>
    </source>
</evidence>
<proteinExistence type="predicted"/>
<dbReference type="EC" id="2.3.2.31" evidence="2"/>
<evidence type="ECO:0000313" key="15">
    <source>
        <dbReference type="Proteomes" id="UP000660729"/>
    </source>
</evidence>
<dbReference type="InterPro" id="IPR001841">
    <property type="entry name" value="Znf_RING"/>
</dbReference>
<dbReference type="Gene3D" id="3.30.40.10">
    <property type="entry name" value="Zinc/RING finger domain, C3HC4 (zinc finger)"/>
    <property type="match status" value="1"/>
</dbReference>
<sequence>MKKLRSPFSGKPKSTVDAHVEPLHYHAIDHLVSKKSVAKLHRVVKESSSVNQRNFEGELEIAMDPPFIRPAKRVDSGVSSSADSQGKVEMVRVPYGMYGFREVPKSSITKPAVKPVAVGNAENKESARKQSIFGAFKKKHAARPVDNFTMWDKSKDNVARTSDGTSYHTAKEAPDEDNSRSSSQLVEVDVDPYEDAISVRQSWAAYPKIVKSSKGKGKQAVLPRPRARDKDVNNLYEARARESSSNSLALIDSGVGMSDEEGATQNRLSRDILALTGVAVPAEGEAGPSMTQTERDEEHDDWIHMDQVLAKEAALRLEMDRLQRHWADALSAIQAQKEAVLERQRQEEEDRQRALEIQLEEERIRAAEIKAEEERIAVELARMRECVCCGDSKHPTDFSSMPATETCEHDSLTCKECMQSWLSSEFDTKGAESIKCPECPSTLTYEDMQRLASEEIFEKYEKILTRNALSSLPEFSWCLSPGCTSGQLNAENANFMDCVSCGYKQCLTHKCPWHIGETCDQYTYRTSGQKAKDEEAATEAMLNSVSKVCPGKACGWRIQKIDGCDHMTCRRCKHEFCWECLASHREIKDVGNTAHQEWCKFHSRNLDVAWPFNAHA</sequence>
<dbReference type="GO" id="GO:0008270">
    <property type="term" value="F:zinc ion binding"/>
    <property type="evidence" value="ECO:0007669"/>
    <property type="project" value="UniProtKB-KW"/>
</dbReference>
<comment type="catalytic activity">
    <reaction evidence="1">
        <text>[E2 ubiquitin-conjugating enzyme]-S-ubiquitinyl-L-cysteine + [acceptor protein]-L-lysine = [E2 ubiquitin-conjugating enzyme]-L-cysteine + [acceptor protein]-N(6)-ubiquitinyl-L-lysine.</text>
        <dbReference type="EC" id="2.3.2.31"/>
    </reaction>
</comment>
<keyword evidence="6 9" id="KW-0863">Zinc-finger</keyword>
<feature type="compositionally biased region" description="Polar residues" evidence="11">
    <location>
        <begin position="159"/>
        <end position="168"/>
    </location>
</feature>
<keyword evidence="3" id="KW-0808">Transferase</keyword>
<keyword evidence="4" id="KW-0479">Metal-binding</keyword>
<keyword evidence="5" id="KW-0677">Repeat</keyword>
<dbReference type="SMART" id="SM00647">
    <property type="entry name" value="IBR"/>
    <property type="match status" value="2"/>
</dbReference>
<keyword evidence="8" id="KW-0862">Zinc</keyword>
<dbReference type="AlphaFoldDB" id="A0A8H6RCQ3"/>
<organism evidence="14 15">
    <name type="scientific">Pseudocercospora fuligena</name>
    <dbReference type="NCBI Taxonomy" id="685502"/>
    <lineage>
        <taxon>Eukaryota</taxon>
        <taxon>Fungi</taxon>
        <taxon>Dikarya</taxon>
        <taxon>Ascomycota</taxon>
        <taxon>Pezizomycotina</taxon>
        <taxon>Dothideomycetes</taxon>
        <taxon>Dothideomycetidae</taxon>
        <taxon>Mycosphaerellales</taxon>
        <taxon>Mycosphaerellaceae</taxon>
        <taxon>Pseudocercospora</taxon>
    </lineage>
</organism>
<evidence type="ECO:0000313" key="14">
    <source>
        <dbReference type="EMBL" id="KAF7188696.1"/>
    </source>
</evidence>
<name>A0A8H6RCQ3_9PEZI</name>
<feature type="region of interest" description="Disordered" evidence="11">
    <location>
        <begin position="157"/>
        <end position="184"/>
    </location>
</feature>
<evidence type="ECO:0000256" key="10">
    <source>
        <dbReference type="SAM" id="Coils"/>
    </source>
</evidence>